<dbReference type="EMBL" id="MT144376">
    <property type="protein sequence ID" value="QJA52892.1"/>
    <property type="molecule type" value="Genomic_DNA"/>
</dbReference>
<organism evidence="1">
    <name type="scientific">viral metagenome</name>
    <dbReference type="NCBI Taxonomy" id="1070528"/>
    <lineage>
        <taxon>unclassified sequences</taxon>
        <taxon>metagenomes</taxon>
        <taxon>organismal metagenomes</taxon>
    </lineage>
</organism>
<name>A0A6H1ZZK8_9ZZZZ</name>
<proteinExistence type="predicted"/>
<sequence>MTYAIVMVACFIAAFGRWLCGGMPVERSESRECPAYGACNATRSCRKSCNGVGILGGRLTIKRRPDVYTATG</sequence>
<protein>
    <submittedName>
        <fullName evidence="1">Uncharacterized protein</fullName>
    </submittedName>
</protein>
<evidence type="ECO:0000313" key="2">
    <source>
        <dbReference type="EMBL" id="QJI01910.1"/>
    </source>
</evidence>
<dbReference type="EMBL" id="MT144960">
    <property type="protein sequence ID" value="QJI01910.1"/>
    <property type="molecule type" value="Genomic_DNA"/>
</dbReference>
<dbReference type="AlphaFoldDB" id="A0A6H1ZZK8"/>
<reference evidence="1" key="1">
    <citation type="submission" date="2020-03" db="EMBL/GenBank/DDBJ databases">
        <title>The deep terrestrial virosphere.</title>
        <authorList>
            <person name="Holmfeldt K."/>
            <person name="Nilsson E."/>
            <person name="Simone D."/>
            <person name="Lopez-Fernandez M."/>
            <person name="Wu X."/>
            <person name="de Brujin I."/>
            <person name="Lundin D."/>
            <person name="Andersson A."/>
            <person name="Bertilsson S."/>
            <person name="Dopson M."/>
        </authorList>
    </citation>
    <scope>NUCLEOTIDE SEQUENCE</scope>
    <source>
        <strain evidence="1">TM448A03065</strain>
        <strain evidence="2">TM448B02830</strain>
    </source>
</reference>
<evidence type="ECO:0000313" key="1">
    <source>
        <dbReference type="EMBL" id="QJA52892.1"/>
    </source>
</evidence>
<gene>
    <name evidence="1" type="ORF">TM448A03065_0007</name>
    <name evidence="2" type="ORF">TM448B02830_0007</name>
</gene>
<accession>A0A6H1ZZK8</accession>